<dbReference type="PANTHER" id="PTHR31637">
    <property type="entry name" value="2,3-BISPHOSPHOGLYCERATE-INDEPENDENT PHOSPHOGLYCERATE MUTASE"/>
    <property type="match status" value="1"/>
</dbReference>
<dbReference type="SUPFAM" id="SSF64158">
    <property type="entry name" value="2,3-Bisphosphoglycerate-independent phosphoglycerate mutase, substrate-binding domain"/>
    <property type="match status" value="1"/>
</dbReference>
<dbReference type="EC" id="5.4.2.12" evidence="9 10"/>
<evidence type="ECO:0000256" key="6">
    <source>
        <dbReference type="ARBA" id="ARBA00023152"/>
    </source>
</evidence>
<dbReference type="GO" id="GO:0006096">
    <property type="term" value="P:glycolytic process"/>
    <property type="evidence" value="ECO:0007669"/>
    <property type="project" value="UniProtKB-UniRule"/>
</dbReference>
<dbReference type="NCBIfam" id="TIGR01307">
    <property type="entry name" value="pgm_bpd_ind"/>
    <property type="match status" value="1"/>
</dbReference>
<feature type="active site" description="Phosphoserine intermediate" evidence="9 11">
    <location>
        <position position="62"/>
    </location>
</feature>
<sequence>MLYLCILDGFGIGKDKKSDAIQAAIADGKAPFFKELFEKHPYAKLECSGEAVGLPPGTMGNSEVNHLNMGAGRVVYQSLLRVNKAIEDGSFYNNEALLKAVNNCKQNNSTLHLMGVLQGGGGCVHGNIEHLFGLLELVKRNNLEKVVLHLFTDGRDTNPNAAGNEYIPQLLKKSKAQIGTVMGRTYAMDRDQNWPSVIKALKALVNGIGVRKEPDIVSAIKTAYASNETDEFIQPTVIGEYKGMDEKDSVIFWNFRQDRGIELTTCFREQDRKFFNYKPKQPEIGDDLYNEIEKIQARVRGLTFVAMTEYYEGMNALSAFPEKEIENTVGEIVSRAGMKQLRLAGPEKFVHVTGWFSGRHSEPFPGEDRILAKDPTLKERTNNGKNYDWVPEMTAYIETEESLKAIKSKKYDLIVHNFQNGDMVGHTGNFDAAEKAIIALSSCVEHIYKAVMDAGGVMIITADHGNADEMVIDGTIVSTQHSTNPVPCWILGKDVKLQSNGIIPDIGTTALKLLNLEIPKEMTGKVLYS</sequence>
<name>A0A1F4U8A2_UNCSA</name>
<dbReference type="PANTHER" id="PTHR31637:SF0">
    <property type="entry name" value="2,3-BISPHOSPHOGLYCERATE-INDEPENDENT PHOSPHOGLYCERATE MUTASE"/>
    <property type="match status" value="1"/>
</dbReference>
<dbReference type="InterPro" id="IPR017850">
    <property type="entry name" value="Alkaline_phosphatase_core_sf"/>
</dbReference>
<organism evidence="16 17">
    <name type="scientific">candidate division WOR-1 bacterium RIFOXYC2_FULL_46_14</name>
    <dbReference type="NCBI Taxonomy" id="1802587"/>
    <lineage>
        <taxon>Bacteria</taxon>
        <taxon>Bacillati</taxon>
        <taxon>Saganbacteria</taxon>
    </lineage>
</organism>
<reference evidence="16 17" key="1">
    <citation type="journal article" date="2016" name="Nat. Commun.">
        <title>Thousands of microbial genomes shed light on interconnected biogeochemical processes in an aquifer system.</title>
        <authorList>
            <person name="Anantharaman K."/>
            <person name="Brown C.T."/>
            <person name="Hug L.A."/>
            <person name="Sharon I."/>
            <person name="Castelle C.J."/>
            <person name="Probst A.J."/>
            <person name="Thomas B.C."/>
            <person name="Singh A."/>
            <person name="Wilkins M.J."/>
            <person name="Karaoz U."/>
            <person name="Brodie E.L."/>
            <person name="Williams K.H."/>
            <person name="Hubbard S.S."/>
            <person name="Banfield J.F."/>
        </authorList>
    </citation>
    <scope>NUCLEOTIDE SEQUENCE [LARGE SCALE GENOMIC DNA]</scope>
</reference>
<evidence type="ECO:0000256" key="7">
    <source>
        <dbReference type="ARBA" id="ARBA00023211"/>
    </source>
</evidence>
<dbReference type="InterPro" id="IPR005995">
    <property type="entry name" value="Pgm_bpd_ind"/>
</dbReference>
<feature type="binding site" evidence="9 12">
    <location>
        <position position="348"/>
    </location>
    <ligand>
        <name>substrate</name>
    </ligand>
</feature>
<dbReference type="SUPFAM" id="SSF53649">
    <property type="entry name" value="Alkaline phosphatase-like"/>
    <property type="match status" value="1"/>
</dbReference>
<dbReference type="UniPathway" id="UPA00109">
    <property type="reaction ID" value="UER00186"/>
</dbReference>
<dbReference type="GO" id="GO:0004619">
    <property type="term" value="F:phosphoglycerate mutase activity"/>
    <property type="evidence" value="ECO:0007669"/>
    <property type="project" value="UniProtKB-UniRule"/>
</dbReference>
<feature type="binding site" evidence="9 12">
    <location>
        <begin position="155"/>
        <end position="156"/>
    </location>
    <ligand>
        <name>substrate</name>
    </ligand>
</feature>
<keyword evidence="5 9" id="KW-0479">Metal-binding</keyword>
<dbReference type="InterPro" id="IPR036646">
    <property type="entry name" value="PGAM_B_sf"/>
</dbReference>
<comment type="similarity">
    <text evidence="4 9">Belongs to the BPG-independent phosphoglycerate mutase family.</text>
</comment>
<accession>A0A1F4U8A2</accession>
<evidence type="ECO:0000256" key="3">
    <source>
        <dbReference type="ARBA" id="ARBA00004798"/>
    </source>
</evidence>
<evidence type="ECO:0000256" key="11">
    <source>
        <dbReference type="PIRSR" id="PIRSR001492-1"/>
    </source>
</evidence>
<feature type="binding site" evidence="9 12">
    <location>
        <position position="184"/>
    </location>
    <ligand>
        <name>substrate</name>
    </ligand>
</feature>
<feature type="binding site" evidence="9 13">
    <location>
        <position position="464"/>
    </location>
    <ligand>
        <name>Mn(2+)</name>
        <dbReference type="ChEBI" id="CHEBI:29035"/>
        <label>2</label>
    </ligand>
</feature>
<comment type="function">
    <text evidence="2 9">Catalyzes the interconversion of 2-phosphoglycerate and 3-phosphoglycerate.</text>
</comment>
<dbReference type="Proteomes" id="UP000179242">
    <property type="component" value="Unassembled WGS sequence"/>
</dbReference>
<feature type="binding site" evidence="9 13">
    <location>
        <position position="8"/>
    </location>
    <ligand>
        <name>Mn(2+)</name>
        <dbReference type="ChEBI" id="CHEBI:29035"/>
        <label>2</label>
    </ligand>
</feature>
<dbReference type="PIRSF" id="PIRSF001492">
    <property type="entry name" value="IPGAM"/>
    <property type="match status" value="1"/>
</dbReference>
<dbReference type="AlphaFoldDB" id="A0A1F4U8A2"/>
<dbReference type="GO" id="GO:0006007">
    <property type="term" value="P:glucose catabolic process"/>
    <property type="evidence" value="ECO:0007669"/>
    <property type="project" value="InterPro"/>
</dbReference>
<evidence type="ECO:0000256" key="8">
    <source>
        <dbReference type="ARBA" id="ARBA00023235"/>
    </source>
</evidence>
<protein>
    <recommendedName>
        <fullName evidence="9 10">2,3-bisphosphoglycerate-independent phosphoglycerate mutase</fullName>
        <shortName evidence="9">BPG-independent PGAM</shortName>
        <shortName evidence="9">Phosphoglyceromutase</shortName>
        <shortName evidence="9">iPGM</shortName>
        <ecNumber evidence="9 10">5.4.2.12</ecNumber>
    </recommendedName>
</protein>
<feature type="binding site" evidence="9 13">
    <location>
        <position position="62"/>
    </location>
    <ligand>
        <name>Mn(2+)</name>
        <dbReference type="ChEBI" id="CHEBI:29035"/>
        <label>2</label>
    </ligand>
</feature>
<comment type="caution">
    <text evidence="16">The sequence shown here is derived from an EMBL/GenBank/DDBJ whole genome shotgun (WGS) entry which is preliminary data.</text>
</comment>
<dbReference type="FunFam" id="3.40.1450.10:FF:000002">
    <property type="entry name" value="2,3-bisphosphoglycerate-independent phosphoglycerate mutase"/>
    <property type="match status" value="1"/>
</dbReference>
<evidence type="ECO:0000256" key="4">
    <source>
        <dbReference type="ARBA" id="ARBA00008819"/>
    </source>
</evidence>
<evidence type="ECO:0000256" key="12">
    <source>
        <dbReference type="PIRSR" id="PIRSR001492-2"/>
    </source>
</evidence>
<keyword evidence="7 9" id="KW-0464">Manganese</keyword>
<feature type="binding site" evidence="9 13">
    <location>
        <position position="463"/>
    </location>
    <ligand>
        <name>Mn(2+)</name>
        <dbReference type="ChEBI" id="CHEBI:29035"/>
        <label>2</label>
    </ligand>
</feature>
<dbReference type="HAMAP" id="MF_01038">
    <property type="entry name" value="GpmI"/>
    <property type="match status" value="1"/>
</dbReference>
<evidence type="ECO:0000259" key="14">
    <source>
        <dbReference type="Pfam" id="PF01676"/>
    </source>
</evidence>
<dbReference type="Pfam" id="PF06415">
    <property type="entry name" value="iPGM_N"/>
    <property type="match status" value="1"/>
</dbReference>
<dbReference type="GO" id="GO:0005829">
    <property type="term" value="C:cytosol"/>
    <property type="evidence" value="ECO:0007669"/>
    <property type="project" value="TreeGrafter"/>
</dbReference>
<comment type="pathway">
    <text evidence="3 9">Carbohydrate degradation; glycolysis; pyruvate from D-glyceraldehyde 3-phosphate: step 3/5.</text>
</comment>
<evidence type="ECO:0000313" key="16">
    <source>
        <dbReference type="EMBL" id="OGC41142.1"/>
    </source>
</evidence>
<dbReference type="Gene3D" id="3.40.1450.10">
    <property type="entry name" value="BPG-independent phosphoglycerate mutase, domain B"/>
    <property type="match status" value="1"/>
</dbReference>
<evidence type="ECO:0000256" key="2">
    <source>
        <dbReference type="ARBA" id="ARBA00002315"/>
    </source>
</evidence>
<comment type="catalytic activity">
    <reaction evidence="1 9">
        <text>(2R)-2-phosphoglycerate = (2R)-3-phosphoglycerate</text>
        <dbReference type="Rhea" id="RHEA:15901"/>
        <dbReference type="ChEBI" id="CHEBI:58272"/>
        <dbReference type="ChEBI" id="CHEBI:58289"/>
        <dbReference type="EC" id="5.4.2.12"/>
    </reaction>
</comment>
<dbReference type="Gene3D" id="3.40.720.10">
    <property type="entry name" value="Alkaline Phosphatase, subunit A"/>
    <property type="match status" value="1"/>
</dbReference>
<feature type="domain" description="Metalloenzyme" evidence="14">
    <location>
        <begin position="3"/>
        <end position="517"/>
    </location>
</feature>
<feature type="binding site" evidence="9 13">
    <location>
        <position position="481"/>
    </location>
    <ligand>
        <name>Mn(2+)</name>
        <dbReference type="ChEBI" id="CHEBI:29035"/>
        <label>1</label>
    </ligand>
</feature>
<feature type="binding site" evidence="9 13">
    <location>
        <position position="426"/>
    </location>
    <ligand>
        <name>Mn(2+)</name>
        <dbReference type="ChEBI" id="CHEBI:29035"/>
        <label>1</label>
    </ligand>
</feature>
<comment type="cofactor">
    <cofactor evidence="9">
        <name>Mn(2+)</name>
        <dbReference type="ChEBI" id="CHEBI:29035"/>
    </cofactor>
    <text evidence="9">Binds 2 manganese ions per subunit.</text>
</comment>
<dbReference type="InterPro" id="IPR006124">
    <property type="entry name" value="Metalloenzyme"/>
</dbReference>
<evidence type="ECO:0000256" key="10">
    <source>
        <dbReference type="NCBIfam" id="TIGR01307"/>
    </source>
</evidence>
<keyword evidence="6 9" id="KW-0324">Glycolysis</keyword>
<proteinExistence type="inferred from homology"/>
<comment type="subunit">
    <text evidence="9">Monomer.</text>
</comment>
<dbReference type="CDD" id="cd16010">
    <property type="entry name" value="iPGM"/>
    <property type="match status" value="1"/>
</dbReference>
<gene>
    <name evidence="9" type="primary">gpmI</name>
    <name evidence="16" type="ORF">A2438_07375</name>
</gene>
<evidence type="ECO:0000259" key="15">
    <source>
        <dbReference type="Pfam" id="PF06415"/>
    </source>
</evidence>
<dbReference type="GO" id="GO:0030145">
    <property type="term" value="F:manganese ion binding"/>
    <property type="evidence" value="ECO:0007669"/>
    <property type="project" value="UniProtKB-UniRule"/>
</dbReference>
<feature type="domain" description="BPG-independent PGAM N-terminal" evidence="15">
    <location>
        <begin position="82"/>
        <end position="311"/>
    </location>
</feature>
<evidence type="ECO:0000256" key="1">
    <source>
        <dbReference type="ARBA" id="ARBA00000370"/>
    </source>
</evidence>
<feature type="binding site" evidence="9 13">
    <location>
        <position position="422"/>
    </location>
    <ligand>
        <name>Mn(2+)</name>
        <dbReference type="ChEBI" id="CHEBI:29035"/>
        <label>1</label>
    </ligand>
</feature>
<feature type="binding site" evidence="9 12">
    <location>
        <position position="125"/>
    </location>
    <ligand>
        <name>substrate</name>
    </ligand>
</feature>
<dbReference type="EMBL" id="MEUJ01000001">
    <property type="protein sequence ID" value="OGC41142.1"/>
    <property type="molecule type" value="Genomic_DNA"/>
</dbReference>
<evidence type="ECO:0000256" key="13">
    <source>
        <dbReference type="PIRSR" id="PIRSR001492-3"/>
    </source>
</evidence>
<feature type="binding site" evidence="9 12">
    <location>
        <position position="190"/>
    </location>
    <ligand>
        <name>substrate</name>
    </ligand>
</feature>
<keyword evidence="8 9" id="KW-0413">Isomerase</keyword>
<evidence type="ECO:0000256" key="5">
    <source>
        <dbReference type="ARBA" id="ARBA00022723"/>
    </source>
</evidence>
<dbReference type="InterPro" id="IPR011258">
    <property type="entry name" value="BPG-indep_PGM_N"/>
</dbReference>
<evidence type="ECO:0000256" key="9">
    <source>
        <dbReference type="HAMAP-Rule" id="MF_01038"/>
    </source>
</evidence>
<feature type="binding site" evidence="9 12">
    <location>
        <begin position="256"/>
        <end position="259"/>
    </location>
    <ligand>
        <name>substrate</name>
    </ligand>
</feature>
<evidence type="ECO:0000313" key="17">
    <source>
        <dbReference type="Proteomes" id="UP000179242"/>
    </source>
</evidence>
<dbReference type="Pfam" id="PF01676">
    <property type="entry name" value="Metalloenzyme"/>
    <property type="match status" value="1"/>
</dbReference>